<dbReference type="InterPro" id="IPR001509">
    <property type="entry name" value="Epimerase_deHydtase"/>
</dbReference>
<evidence type="ECO:0000259" key="2">
    <source>
        <dbReference type="Pfam" id="PF01370"/>
    </source>
</evidence>
<dbReference type="OrthoDB" id="10058185at2759"/>
<dbReference type="SUPFAM" id="SSF51735">
    <property type="entry name" value="NAD(P)-binding Rossmann-fold domains"/>
    <property type="match status" value="1"/>
</dbReference>
<feature type="non-terminal residue" evidence="3">
    <location>
        <position position="224"/>
    </location>
</feature>
<dbReference type="Proteomes" id="UP000469558">
    <property type="component" value="Unassembled WGS sequence"/>
</dbReference>
<name>A0A8T9BQN5_9HELO</name>
<dbReference type="PANTHER" id="PTHR43000">
    <property type="entry name" value="DTDP-D-GLUCOSE 4,6-DEHYDRATASE-RELATED"/>
    <property type="match status" value="1"/>
</dbReference>
<dbReference type="AlphaFoldDB" id="A0A8T9BQN5"/>
<dbReference type="Pfam" id="PF01370">
    <property type="entry name" value="Epimerase"/>
    <property type="match status" value="1"/>
</dbReference>
<dbReference type="EMBL" id="QGMK01003225">
    <property type="protein sequence ID" value="TVY53662.1"/>
    <property type="molecule type" value="Genomic_DNA"/>
</dbReference>
<feature type="domain" description="NAD-dependent epimerase/dehydratase" evidence="2">
    <location>
        <begin position="12"/>
        <end position="224"/>
    </location>
</feature>
<sequence>MASEASAPLTHVLVMGGCGFLGSHVVQALLAHPSRPIVSVASRSPTRNLMKGAKYYVCDISKQAGFKSLLETLQPTTIINAAAPLASHGSAASAATTIAGTRLSLACAAESPTVKNYIYISSCSIVTGMPFTLLTEEAATLIDPESHHDPYSSAKVTADAMVISVNGAPGLRTAVLRPSGIVGERDVQIIPSLLRALDQGVARLQLGDGKKKFDFVYAGNVADA</sequence>
<evidence type="ECO:0000313" key="3">
    <source>
        <dbReference type="EMBL" id="TVY53662.1"/>
    </source>
</evidence>
<protein>
    <submittedName>
        <fullName evidence="3">Sterol-4-alpha-carboxylate 3-dehydrogenase</fullName>
    </submittedName>
</protein>
<comment type="caution">
    <text evidence="3">The sequence shown here is derived from an EMBL/GenBank/DDBJ whole genome shotgun (WGS) entry which is preliminary data.</text>
</comment>
<organism evidence="3 4">
    <name type="scientific">Lachnellula suecica</name>
    <dbReference type="NCBI Taxonomy" id="602035"/>
    <lineage>
        <taxon>Eukaryota</taxon>
        <taxon>Fungi</taxon>
        <taxon>Dikarya</taxon>
        <taxon>Ascomycota</taxon>
        <taxon>Pezizomycotina</taxon>
        <taxon>Leotiomycetes</taxon>
        <taxon>Helotiales</taxon>
        <taxon>Lachnaceae</taxon>
        <taxon>Lachnellula</taxon>
    </lineage>
</organism>
<evidence type="ECO:0000256" key="1">
    <source>
        <dbReference type="ARBA" id="ARBA00007637"/>
    </source>
</evidence>
<reference evidence="3 4" key="1">
    <citation type="submission" date="2018-05" db="EMBL/GenBank/DDBJ databases">
        <title>Genome sequencing and assembly of the regulated plant pathogen Lachnellula willkommii and related sister species for the development of diagnostic species identification markers.</title>
        <authorList>
            <person name="Giroux E."/>
            <person name="Bilodeau G."/>
        </authorList>
    </citation>
    <scope>NUCLEOTIDE SEQUENCE [LARGE SCALE GENOMIC DNA]</scope>
    <source>
        <strain evidence="3 4">CBS 268.59</strain>
    </source>
</reference>
<dbReference type="Gene3D" id="3.40.50.720">
    <property type="entry name" value="NAD(P)-binding Rossmann-like Domain"/>
    <property type="match status" value="1"/>
</dbReference>
<evidence type="ECO:0000313" key="4">
    <source>
        <dbReference type="Proteomes" id="UP000469558"/>
    </source>
</evidence>
<gene>
    <name evidence="3" type="primary">erg26_2</name>
    <name evidence="3" type="ORF">LSUE1_G010200</name>
</gene>
<comment type="similarity">
    <text evidence="1">Belongs to the NAD(P)-dependent epimerase/dehydratase family.</text>
</comment>
<proteinExistence type="inferred from homology"/>
<keyword evidence="4" id="KW-1185">Reference proteome</keyword>
<dbReference type="InterPro" id="IPR036291">
    <property type="entry name" value="NAD(P)-bd_dom_sf"/>
</dbReference>
<accession>A0A8T9BQN5</accession>